<dbReference type="PANTHER" id="PTHR30273">
    <property type="entry name" value="PERIPLASMIC SIGNAL SENSOR AND SIGMA FACTOR ACTIVATOR FECR-RELATED"/>
    <property type="match status" value="1"/>
</dbReference>
<organism evidence="4">
    <name type="scientific">Roseihalotalea indica</name>
    <dbReference type="NCBI Taxonomy" id="2867963"/>
    <lineage>
        <taxon>Bacteria</taxon>
        <taxon>Pseudomonadati</taxon>
        <taxon>Bacteroidota</taxon>
        <taxon>Cytophagia</taxon>
        <taxon>Cytophagales</taxon>
        <taxon>Catalimonadaceae</taxon>
        <taxon>Roseihalotalea</taxon>
    </lineage>
</organism>
<evidence type="ECO:0000259" key="2">
    <source>
        <dbReference type="Pfam" id="PF04773"/>
    </source>
</evidence>
<dbReference type="InterPro" id="IPR006860">
    <property type="entry name" value="FecR"/>
</dbReference>
<dbReference type="GO" id="GO:0016989">
    <property type="term" value="F:sigma factor antagonist activity"/>
    <property type="evidence" value="ECO:0007669"/>
    <property type="project" value="TreeGrafter"/>
</dbReference>
<evidence type="ECO:0000256" key="1">
    <source>
        <dbReference type="SAM" id="Phobius"/>
    </source>
</evidence>
<keyword evidence="1" id="KW-0812">Transmembrane</keyword>
<accession>A0AA49GP07</accession>
<evidence type="ECO:0000313" key="4">
    <source>
        <dbReference type="EMBL" id="WKN37768.1"/>
    </source>
</evidence>
<dbReference type="PANTHER" id="PTHR30273:SF2">
    <property type="entry name" value="PROTEIN FECR"/>
    <property type="match status" value="1"/>
</dbReference>
<reference evidence="4" key="1">
    <citation type="journal article" date="2023" name="Comput. Struct. Biotechnol. J.">
        <title>Discovery of a novel marine Bacteroidetes with a rich repertoire of carbohydrate-active enzymes.</title>
        <authorList>
            <person name="Chen B."/>
            <person name="Liu G."/>
            <person name="Chen Q."/>
            <person name="Wang H."/>
            <person name="Liu L."/>
            <person name="Tang K."/>
        </authorList>
    </citation>
    <scope>NUCLEOTIDE SEQUENCE</scope>
    <source>
        <strain evidence="4">TK19036</strain>
    </source>
</reference>
<protein>
    <submittedName>
        <fullName evidence="4">FecR domain-containing protein</fullName>
    </submittedName>
</protein>
<gene>
    <name evidence="4" type="ORF">K4G66_03475</name>
</gene>
<reference evidence="4" key="2">
    <citation type="journal article" date="2024" name="Antonie Van Leeuwenhoek">
        <title>Roseihalotalea indica gen. nov., sp. nov., a halophilic Bacteroidetes from mesopelagic Southwest Indian Ocean with higher carbohydrate metabolic potential.</title>
        <authorList>
            <person name="Chen B."/>
            <person name="Zhang M."/>
            <person name="Lin D."/>
            <person name="Ye J."/>
            <person name="Tang K."/>
        </authorList>
    </citation>
    <scope>NUCLEOTIDE SEQUENCE</scope>
    <source>
        <strain evidence="4">TK19036</strain>
    </source>
</reference>
<dbReference type="Gene3D" id="3.55.50.30">
    <property type="match status" value="1"/>
</dbReference>
<dbReference type="InterPro" id="IPR012373">
    <property type="entry name" value="Ferrdict_sens_TM"/>
</dbReference>
<dbReference type="EMBL" id="CP120682">
    <property type="protein sequence ID" value="WKN37768.1"/>
    <property type="molecule type" value="Genomic_DNA"/>
</dbReference>
<dbReference type="Pfam" id="PF16344">
    <property type="entry name" value="FecR_C"/>
    <property type="match status" value="1"/>
</dbReference>
<name>A0AA49GP07_9BACT</name>
<dbReference type="Gene3D" id="2.60.120.1440">
    <property type="match status" value="1"/>
</dbReference>
<feature type="domain" description="Protein FecR C-terminal" evidence="3">
    <location>
        <begin position="292"/>
        <end position="359"/>
    </location>
</feature>
<sequence length="362" mass="41534">MDRQKYSAEDFVLDPHFREWVLRPNREINLFWEAWVARHPEKVNVLQEARTLLLTLPQEKHQLNPAEIDHLWNLIDHEADKVNPQNTNPLIIPLHASAILQKSGNTIKEKWSYEKLGRLAASVLIVITLGLSYLLASREQPVPLPESKLISKENPWGQRSTIYLSDGTEVELNAGSRLVYDEAFTPKERKVVLEGEAFFKVSKDKSRPFRVVAAGLLTEALGTAFNVKAYDTANVAIALVEGKVRVNRAEAEYQNEGLLLNPGEGTLYQANQELVKYQYDPKRTLAWKEGIIYFEDADEATVFSTLEQWYGVEFEKINRSPKPWSYTASYQNKSLENILLSLSFGMEFDYRIEQKIVTITYQ</sequence>
<dbReference type="AlphaFoldDB" id="A0AA49GP07"/>
<proteinExistence type="predicted"/>
<dbReference type="InterPro" id="IPR032508">
    <property type="entry name" value="FecR_C"/>
</dbReference>
<evidence type="ECO:0000259" key="3">
    <source>
        <dbReference type="Pfam" id="PF16344"/>
    </source>
</evidence>
<keyword evidence="1" id="KW-1133">Transmembrane helix</keyword>
<dbReference type="Pfam" id="PF04773">
    <property type="entry name" value="FecR"/>
    <property type="match status" value="1"/>
</dbReference>
<keyword evidence="1" id="KW-0472">Membrane</keyword>
<dbReference type="PIRSF" id="PIRSF018266">
    <property type="entry name" value="FecR"/>
    <property type="match status" value="1"/>
</dbReference>
<feature type="domain" description="FecR protein" evidence="2">
    <location>
        <begin position="157"/>
        <end position="245"/>
    </location>
</feature>
<feature type="transmembrane region" description="Helical" evidence="1">
    <location>
        <begin position="116"/>
        <end position="136"/>
    </location>
</feature>